<dbReference type="AlphaFoldDB" id="A0AAV4VS53"/>
<keyword evidence="1" id="KW-0472">Membrane</keyword>
<protein>
    <submittedName>
        <fullName evidence="2">Uncharacterized protein</fullName>
    </submittedName>
</protein>
<name>A0AAV4VS53_CAEEX</name>
<dbReference type="EMBL" id="BPLR01014927">
    <property type="protein sequence ID" value="GIY72303.1"/>
    <property type="molecule type" value="Genomic_DNA"/>
</dbReference>
<keyword evidence="1" id="KW-0812">Transmembrane</keyword>
<evidence type="ECO:0000256" key="1">
    <source>
        <dbReference type="SAM" id="Phobius"/>
    </source>
</evidence>
<evidence type="ECO:0000313" key="2">
    <source>
        <dbReference type="EMBL" id="GIY72303.1"/>
    </source>
</evidence>
<feature type="transmembrane region" description="Helical" evidence="1">
    <location>
        <begin position="92"/>
        <end position="115"/>
    </location>
</feature>
<comment type="caution">
    <text evidence="2">The sequence shown here is derived from an EMBL/GenBank/DDBJ whole genome shotgun (WGS) entry which is preliminary data.</text>
</comment>
<organism evidence="2 3">
    <name type="scientific">Caerostris extrusa</name>
    <name type="common">Bark spider</name>
    <name type="synonym">Caerostris bankana</name>
    <dbReference type="NCBI Taxonomy" id="172846"/>
    <lineage>
        <taxon>Eukaryota</taxon>
        <taxon>Metazoa</taxon>
        <taxon>Ecdysozoa</taxon>
        <taxon>Arthropoda</taxon>
        <taxon>Chelicerata</taxon>
        <taxon>Arachnida</taxon>
        <taxon>Araneae</taxon>
        <taxon>Araneomorphae</taxon>
        <taxon>Entelegynae</taxon>
        <taxon>Araneoidea</taxon>
        <taxon>Araneidae</taxon>
        <taxon>Caerostris</taxon>
    </lineage>
</organism>
<evidence type="ECO:0000313" key="3">
    <source>
        <dbReference type="Proteomes" id="UP001054945"/>
    </source>
</evidence>
<sequence length="123" mass="13506">MPIDCCPNPKASCPPIAIATLECHSTHFRPMAIPRTPAPPRRPVLKVGALSRCPTLSSLVTTAPHWINNSSLSSGISSNKVALSSFLPIPHLLYSFFLLKVLMVLKVLFSFLLIFKSMDTNYL</sequence>
<keyword evidence="1" id="KW-1133">Transmembrane helix</keyword>
<accession>A0AAV4VS53</accession>
<dbReference type="Proteomes" id="UP001054945">
    <property type="component" value="Unassembled WGS sequence"/>
</dbReference>
<keyword evidence="3" id="KW-1185">Reference proteome</keyword>
<gene>
    <name evidence="2" type="ORF">CEXT_68141</name>
</gene>
<proteinExistence type="predicted"/>
<reference evidence="2 3" key="1">
    <citation type="submission" date="2021-06" db="EMBL/GenBank/DDBJ databases">
        <title>Caerostris extrusa draft genome.</title>
        <authorList>
            <person name="Kono N."/>
            <person name="Arakawa K."/>
        </authorList>
    </citation>
    <scope>NUCLEOTIDE SEQUENCE [LARGE SCALE GENOMIC DNA]</scope>
</reference>